<evidence type="ECO:0000256" key="1">
    <source>
        <dbReference type="ARBA" id="ARBA00007626"/>
    </source>
</evidence>
<evidence type="ECO:0000256" key="2">
    <source>
        <dbReference type="ARBA" id="ARBA00022737"/>
    </source>
</evidence>
<dbReference type="Proteomes" id="UP001295469">
    <property type="component" value="Chromosome C03"/>
</dbReference>
<dbReference type="PANTHER" id="PTHR47941">
    <property type="entry name" value="PENTATRICOPEPTIDE REPEAT-CONTAINING PROTEIN 3, MITOCHONDRIAL"/>
    <property type="match status" value="1"/>
</dbReference>
<accession>A0A816IHW2</accession>
<dbReference type="InterPro" id="IPR012340">
    <property type="entry name" value="NA-bd_OB-fold"/>
</dbReference>
<dbReference type="AlphaFoldDB" id="A0A816IHW2"/>
<name>A0A816IHW2_BRANA</name>
<protein>
    <submittedName>
        <fullName evidence="4">(rape) hypothetical protein</fullName>
    </submittedName>
</protein>
<sequence>MQLPITVDMGCRKAIRRRMWEANRMFREMLFRVFAPDVVTYNCLIDGCCKTNRIGRALELFEDMKKRECVPNSVTNEIERGVEMMRMMGHGVPGSSTNTPLIHALVETRRVAEARGDGGGRSSHPNKGSLVKSLREAATTLSQIEQPLVTETVSKKQALKLLEAELKPLKKSIIKHDLLKNLVTCIFVELTAYFVQLSACFPDASKAEDFFHKFDQMDDTSIFDALTLLLDELTFTKAPTIRLSNSTSADTQLKASVIKLLLFSELLEDNDSFADEVTEALSKAAPYISANFSDYSTVLEKMCLEGTRSQAKHAVSAIASLARHLKNLSFPSYARPVNAVKRNPRSRSQRRLRRGFTFPATMMQATIYANRLSRFRSKLAAGTMYTISGYDVARCAQNFRLTDSPLMIRFNDSTAFDELAEPVSPLPEEGFRFRDQSELIGLANTSTQLPDIVGEIIAVKSNVSDTPGEKSRPHGNYQTG</sequence>
<keyword evidence="2" id="KW-0677">Repeat</keyword>
<dbReference type="InterPro" id="IPR011990">
    <property type="entry name" value="TPR-like_helical_dom_sf"/>
</dbReference>
<dbReference type="Pfam" id="PF20168">
    <property type="entry name" value="PDS5"/>
    <property type="match status" value="1"/>
</dbReference>
<comment type="similarity">
    <text evidence="1">Belongs to the PPR family. P subfamily.</text>
</comment>
<evidence type="ECO:0000256" key="3">
    <source>
        <dbReference type="PROSITE-ProRule" id="PRU00708"/>
    </source>
</evidence>
<dbReference type="EMBL" id="HG994367">
    <property type="protein sequence ID" value="CAF1709347.1"/>
    <property type="molecule type" value="Genomic_DNA"/>
</dbReference>
<dbReference type="Gene3D" id="1.25.40.10">
    <property type="entry name" value="Tetratricopeptide repeat domain"/>
    <property type="match status" value="1"/>
</dbReference>
<gene>
    <name evidence="4" type="ORF">DARMORV10_C03P73930.1</name>
</gene>
<reference evidence="4" key="1">
    <citation type="submission" date="2021-01" db="EMBL/GenBank/DDBJ databases">
        <authorList>
            <consortium name="Genoscope - CEA"/>
            <person name="William W."/>
        </authorList>
    </citation>
    <scope>NUCLEOTIDE SEQUENCE</scope>
</reference>
<evidence type="ECO:0000313" key="4">
    <source>
        <dbReference type="EMBL" id="CAF1709347.1"/>
    </source>
</evidence>
<dbReference type="NCBIfam" id="TIGR00756">
    <property type="entry name" value="PPR"/>
    <property type="match status" value="1"/>
</dbReference>
<organism evidence="4">
    <name type="scientific">Brassica napus</name>
    <name type="common">Rape</name>
    <dbReference type="NCBI Taxonomy" id="3708"/>
    <lineage>
        <taxon>Eukaryota</taxon>
        <taxon>Viridiplantae</taxon>
        <taxon>Streptophyta</taxon>
        <taxon>Embryophyta</taxon>
        <taxon>Tracheophyta</taxon>
        <taxon>Spermatophyta</taxon>
        <taxon>Magnoliopsida</taxon>
        <taxon>eudicotyledons</taxon>
        <taxon>Gunneridae</taxon>
        <taxon>Pentapetalae</taxon>
        <taxon>rosids</taxon>
        <taxon>malvids</taxon>
        <taxon>Brassicales</taxon>
        <taxon>Brassicaceae</taxon>
        <taxon>Brassiceae</taxon>
        <taxon>Brassica</taxon>
    </lineage>
</organism>
<dbReference type="Pfam" id="PF13041">
    <property type="entry name" value="PPR_2"/>
    <property type="match status" value="1"/>
</dbReference>
<dbReference type="PROSITE" id="PS51375">
    <property type="entry name" value="PPR"/>
    <property type="match status" value="1"/>
</dbReference>
<proteinExistence type="inferred from homology"/>
<feature type="repeat" description="PPR" evidence="3">
    <location>
        <begin position="37"/>
        <end position="71"/>
    </location>
</feature>
<dbReference type="InterPro" id="IPR002885">
    <property type="entry name" value="PPR_rpt"/>
</dbReference>
<dbReference type="Gene3D" id="2.40.50.140">
    <property type="entry name" value="Nucleic acid-binding proteins"/>
    <property type="match status" value="1"/>
</dbReference>